<dbReference type="AlphaFoldDB" id="A0A348WL40"/>
<dbReference type="Gene3D" id="2.120.10.80">
    <property type="entry name" value="Kelch-type beta propeller"/>
    <property type="match status" value="2"/>
</dbReference>
<evidence type="ECO:0000313" key="5">
    <source>
        <dbReference type="Proteomes" id="UP000262878"/>
    </source>
</evidence>
<evidence type="ECO:0000256" key="1">
    <source>
        <dbReference type="ARBA" id="ARBA00022441"/>
    </source>
</evidence>
<evidence type="ECO:0000313" key="4">
    <source>
        <dbReference type="EMBL" id="HAR55252.1"/>
    </source>
</evidence>
<evidence type="ECO:0000256" key="3">
    <source>
        <dbReference type="SAM" id="SignalP"/>
    </source>
</evidence>
<name>A0A348WL40_9GAMM</name>
<dbReference type="PANTHER" id="PTHR24412:SF489">
    <property type="entry name" value="RING FINGER DOMAIN AND KELCH REPEAT-CONTAINING PROTEIN DDB_G0271372"/>
    <property type="match status" value="1"/>
</dbReference>
<feature type="signal peptide" evidence="3">
    <location>
        <begin position="1"/>
        <end position="22"/>
    </location>
</feature>
<keyword evidence="3" id="KW-0732">Signal</keyword>
<dbReference type="PANTHER" id="PTHR24412">
    <property type="entry name" value="KELCH PROTEIN"/>
    <property type="match status" value="1"/>
</dbReference>
<dbReference type="InterPro" id="IPR015915">
    <property type="entry name" value="Kelch-typ_b-propeller"/>
</dbReference>
<dbReference type="Proteomes" id="UP000262878">
    <property type="component" value="Unassembled WGS sequence"/>
</dbReference>
<dbReference type="SUPFAM" id="SSF50965">
    <property type="entry name" value="Galactose oxidase, central domain"/>
    <property type="match status" value="1"/>
</dbReference>
<evidence type="ECO:0000256" key="2">
    <source>
        <dbReference type="ARBA" id="ARBA00022737"/>
    </source>
</evidence>
<keyword evidence="2" id="KW-0677">Repeat</keyword>
<dbReference type="InterPro" id="IPR006652">
    <property type="entry name" value="Kelch_1"/>
</dbReference>
<gene>
    <name evidence="4" type="ORF">DCR58_00555</name>
</gene>
<dbReference type="InterPro" id="IPR011043">
    <property type="entry name" value="Gal_Oxase/kelch_b-propeller"/>
</dbReference>
<organism evidence="4 5">
    <name type="scientific">Idiomarina baltica</name>
    <dbReference type="NCBI Taxonomy" id="190892"/>
    <lineage>
        <taxon>Bacteria</taxon>
        <taxon>Pseudomonadati</taxon>
        <taxon>Pseudomonadota</taxon>
        <taxon>Gammaproteobacteria</taxon>
        <taxon>Alteromonadales</taxon>
        <taxon>Idiomarinaceae</taxon>
        <taxon>Idiomarina</taxon>
    </lineage>
</organism>
<proteinExistence type="predicted"/>
<reference evidence="4 5" key="1">
    <citation type="journal article" date="2018" name="Nat. Biotechnol.">
        <title>A standardized bacterial taxonomy based on genome phylogeny substantially revises the tree of life.</title>
        <authorList>
            <person name="Parks D.H."/>
            <person name="Chuvochina M."/>
            <person name="Waite D.W."/>
            <person name="Rinke C."/>
            <person name="Skarshewski A."/>
            <person name="Chaumeil P.A."/>
            <person name="Hugenholtz P."/>
        </authorList>
    </citation>
    <scope>NUCLEOTIDE SEQUENCE [LARGE SCALE GENOMIC DNA]</scope>
    <source>
        <strain evidence="4">UBA9360</strain>
    </source>
</reference>
<protein>
    <submittedName>
        <fullName evidence="4">Galactose oxidase</fullName>
    </submittedName>
</protein>
<accession>A0A348WL40</accession>
<comment type="caution">
    <text evidence="4">The sequence shown here is derived from an EMBL/GenBank/DDBJ whole genome shotgun (WGS) entry which is preliminary data.</text>
</comment>
<dbReference type="SUPFAM" id="SSF117281">
    <property type="entry name" value="Kelch motif"/>
    <property type="match status" value="1"/>
</dbReference>
<dbReference type="Pfam" id="PF24681">
    <property type="entry name" value="Kelch_KLHDC2_KLHL20_DRC7"/>
    <property type="match status" value="1"/>
</dbReference>
<keyword evidence="1" id="KW-0880">Kelch repeat</keyword>
<dbReference type="SMART" id="SM00612">
    <property type="entry name" value="Kelch"/>
    <property type="match status" value="4"/>
</dbReference>
<feature type="chain" id="PRO_5017063760" evidence="3">
    <location>
        <begin position="23"/>
        <end position="370"/>
    </location>
</feature>
<sequence>MTTRFGLLINLLLTVVSLSLIAQPNDSSSSTQRVIFSNEATKPATIAKSTKIEDSTSHWSVTTPLPQAVQEIYPVHWQSSLVVAGGLYAHPQARYIITEKVWARDITTPDATWVELASLPEPRHHPILASIGPQLFALGGFIETAQGKWTNSTDVYLLSSGAGSWQPKQPIPIALSETVIAVIDGRIHLAGGRTLAGEQNGNWNDSTDTDWHGIYNPTTDSWTTAPPLPQAKNSACSAVVNGRWHVIGGRTVELENLATHHVYDVEKDQWIEEPPMPEARGGLACAAVDSIIYVFGGEYFKPERGVFDKVLAYDTVQRTWTEFGIMPSARHGLGAVNAEQSIYLIGGATKAGAIGTSPLVSKFTLIPKSQ</sequence>
<dbReference type="EMBL" id="DMUP01000014">
    <property type="protein sequence ID" value="HAR55252.1"/>
    <property type="molecule type" value="Genomic_DNA"/>
</dbReference>